<feature type="compositionally biased region" description="Basic and acidic residues" evidence="9">
    <location>
        <begin position="1129"/>
        <end position="1149"/>
    </location>
</feature>
<feature type="compositionally biased region" description="Polar residues" evidence="9">
    <location>
        <begin position="1439"/>
        <end position="1453"/>
    </location>
</feature>
<dbReference type="PROSITE" id="PS50812">
    <property type="entry name" value="PWWP"/>
    <property type="match status" value="1"/>
</dbReference>
<dbReference type="InterPro" id="IPR000313">
    <property type="entry name" value="PWWP_dom"/>
</dbReference>
<keyword evidence="16" id="KW-1185">Reference proteome</keyword>
<reference evidence="15" key="1">
    <citation type="journal article" date="2020" name="Fungal Divers.">
        <title>Resolving the Mortierellaceae phylogeny through synthesis of multi-gene phylogenetics and phylogenomics.</title>
        <authorList>
            <person name="Vandepol N."/>
            <person name="Liber J."/>
            <person name="Desiro A."/>
            <person name="Na H."/>
            <person name="Kennedy M."/>
            <person name="Barry K."/>
            <person name="Grigoriev I.V."/>
            <person name="Miller A.N."/>
            <person name="O'Donnell K."/>
            <person name="Stajich J.E."/>
            <person name="Bonito G."/>
        </authorList>
    </citation>
    <scope>NUCLEOTIDE SEQUENCE</scope>
    <source>
        <strain evidence="15">KOD948</strain>
    </source>
</reference>
<dbReference type="CDD" id="cd04369">
    <property type="entry name" value="Bromodomain"/>
    <property type="match status" value="1"/>
</dbReference>
<evidence type="ECO:0000313" key="15">
    <source>
        <dbReference type="EMBL" id="KAG0253050.1"/>
    </source>
</evidence>
<feature type="compositionally biased region" description="Acidic residues" evidence="9">
    <location>
        <begin position="1370"/>
        <end position="1380"/>
    </location>
</feature>
<dbReference type="GO" id="GO:0006325">
    <property type="term" value="P:chromatin organization"/>
    <property type="evidence" value="ECO:0007669"/>
    <property type="project" value="UniProtKB-ARBA"/>
</dbReference>
<name>A0A9P6PSD0_9FUNG</name>
<dbReference type="GO" id="GO:0008270">
    <property type="term" value="F:zinc ion binding"/>
    <property type="evidence" value="ECO:0007669"/>
    <property type="project" value="UniProtKB-KW"/>
</dbReference>
<dbReference type="SMART" id="SM00293">
    <property type="entry name" value="PWWP"/>
    <property type="match status" value="1"/>
</dbReference>
<organism evidence="15 16">
    <name type="scientific">Mortierella polycephala</name>
    <dbReference type="NCBI Taxonomy" id="41804"/>
    <lineage>
        <taxon>Eukaryota</taxon>
        <taxon>Fungi</taxon>
        <taxon>Fungi incertae sedis</taxon>
        <taxon>Mucoromycota</taxon>
        <taxon>Mortierellomycotina</taxon>
        <taxon>Mortierellomycetes</taxon>
        <taxon>Mortierellales</taxon>
        <taxon>Mortierellaceae</taxon>
        <taxon>Mortierella</taxon>
    </lineage>
</organism>
<feature type="region of interest" description="Disordered" evidence="9">
    <location>
        <begin position="62"/>
        <end position="114"/>
    </location>
</feature>
<dbReference type="SMART" id="SM00249">
    <property type="entry name" value="PHD"/>
    <property type="match status" value="2"/>
</dbReference>
<feature type="compositionally biased region" description="Acidic residues" evidence="9">
    <location>
        <begin position="1343"/>
        <end position="1353"/>
    </location>
</feature>
<dbReference type="InterPro" id="IPR001965">
    <property type="entry name" value="Znf_PHD"/>
</dbReference>
<dbReference type="PRINTS" id="PR00503">
    <property type="entry name" value="BROMODOMAIN"/>
</dbReference>
<accession>A0A9P6PSD0</accession>
<evidence type="ECO:0000256" key="9">
    <source>
        <dbReference type="SAM" id="MobiDB-lite"/>
    </source>
</evidence>
<dbReference type="InterPro" id="IPR019542">
    <property type="entry name" value="Enhancer_polycomb-like_N"/>
</dbReference>
<protein>
    <submittedName>
        <fullName evidence="15">NuA3 HAT complex component nto1</fullName>
    </submittedName>
</protein>
<feature type="region of interest" description="Disordered" evidence="9">
    <location>
        <begin position="705"/>
        <end position="753"/>
    </location>
</feature>
<dbReference type="Pfam" id="PF00439">
    <property type="entry name" value="Bromodomain"/>
    <property type="match status" value="1"/>
</dbReference>
<dbReference type="OrthoDB" id="20839at2759"/>
<dbReference type="PANTHER" id="PTHR13793">
    <property type="entry name" value="PHD FINGER PROTEINS"/>
    <property type="match status" value="1"/>
</dbReference>
<dbReference type="PROSITE" id="PS00028">
    <property type="entry name" value="ZINC_FINGER_C2H2_1"/>
    <property type="match status" value="1"/>
</dbReference>
<evidence type="ECO:0000259" key="12">
    <source>
        <dbReference type="PROSITE" id="PS50157"/>
    </source>
</evidence>
<feature type="domain" description="Bromo" evidence="10">
    <location>
        <begin position="911"/>
        <end position="981"/>
    </location>
</feature>
<keyword evidence="1" id="KW-0479">Metal-binding</keyword>
<dbReference type="InterPro" id="IPR036427">
    <property type="entry name" value="Bromodomain-like_sf"/>
</dbReference>
<feature type="region of interest" description="Disordered" evidence="9">
    <location>
        <begin position="424"/>
        <end position="443"/>
    </location>
</feature>
<proteinExistence type="predicted"/>
<dbReference type="Gene3D" id="3.30.40.10">
    <property type="entry name" value="Zinc/RING finger domain, C3HC4 (zinc finger)"/>
    <property type="match status" value="1"/>
</dbReference>
<evidence type="ECO:0000256" key="5">
    <source>
        <dbReference type="ARBA" id="ARBA00023117"/>
    </source>
</evidence>
<sequence length="1599" mass="178258">MPHTNSSAPFLPRLEPPESDVWFAKVKAVPFHSPNFDCILPGCTNSYQTKQGLERHFVSIHMPKDPSAPTKQTRSSSTGLLIHRPGVDRRTSAGGRRGRIKSRRKGRPPGSGLKARLKQLELQQTMEQAPSEGQDRHQHADHHINHSLLAIHPASTRHDYGGDDESKPREERSYLEFFPFLNTSLRLDIVDPEQHVIDNELCNQASESTTQGEHTHIQTNAKAEGDSVSAVSNNMAVPSPSSTHAQSYTQTKDVFHDPVEPIPQDVLKTDRAYNVPLDSIESNVDAGDVCAGIDMDEDQDGDMASDPDVFFDAKGFIENDTGASQMESVPHNHVVEIPRSRSGDVAMEIGPEIMDIDEDKVKDDSAAISDTLASNVDDGAAPARAQSADSVQNDIVKSSVNMAHASSTAEQSSDILSTRTSSMGRSTVSVLEPKTPMSSLPKSSFRLIPHDDDDLEEYHLPVGHNLRYIEPTETELAERVEYDMDEQDEFWLKEINAERRKQDLGEVTASIFEKIIDRLEKEWFDLTKNIPKASENLPPEDSACNICDDGECENSNAIVFCDGCNLAVHQDCYGIPYIPEGQWLCRNWIPEVGVANTVYMEPIDNIDKIPASRWKLTCYICKLRMGACIQCETKNCFRAFHVTCARKAHLYMKSRLSKVSNSTGEVLVYRAHCHKHTPRDYKGVIDIAGAAALFAHKDLKKKRAKIRIQDDDSDDPDYGRSGDEDNKSAHMRLSTPHRNKSTNSTSALSASQSLGGSRMSKAALAHQKHYSPGAPLAPMYIVNRLLPFVSRLGAKTPTMRKASALSFIFTICKYWSLKRESRRGAPLLKRLHLEPWTASASAHRQTEEEKMRKLQTQVLLRGDLEKVRMLAELVRKRERAKLKRQEFQNRYLCKIMFPLKTILEDTLVELEKLDRQKYFAYPISAEEVKDYHDVIKDPICFQTINEKLGAHVYQTVEKFADDARRIYHNCLTYNKVDTPYYRAASRQLKQAEPLLQKAKEDYESLDIDPRTGFLAVQIDPEIFTYNLVPLQRPEGDDAVVSSAPDVHGRHGPTSESSGAALATGRSVRAATGRGAQPTRSSTRVPASTVNASKPAQDSKHGLDQTLPVSAQGGSGQRSEVPKLKTATKTRADAARARQDANDGGKPMKLDEEEDLLEKLKLKSKKSRSLATNLESRLKPSIVDKAVVINKPAPKGWAYVVMEGEEDTTEGEDDDDTNQASKEGEVQTVDQAKEEARRKRREESRALALKKRLSKEAKAKARAESYARFKAMKAQAATNALQAPASGSATSVERSHESKQTRLSLRRAHATAQLKAGNDGMGQQHLLSDHHTPEDDHDKRESGDVMDADADDALDQNYRVVNGKERKNDGDLETDVTDDIAEQEKTDEEPARKRQKKLAAGKGGDQEDQEVVASAINTRRLRSKEAMQSARVASGPRRGSSASQRSTVRGTVETTAAKRRRSESSDGSAKKQKSRQQGTPLPYGSLVWAKMEGFPWFPAELMDPKGQQVPTQAREAKKDSNAVHLVQFFDICERRDRGRSWYWVAPAQVSPLGVDFDEDRKRVHLKTSWNPKRRKTVKQAYIDACQLKGIDPIVVMAEST</sequence>
<dbReference type="SMART" id="SM00297">
    <property type="entry name" value="BROMO"/>
    <property type="match status" value="1"/>
</dbReference>
<feature type="compositionally biased region" description="Polar residues" evidence="9">
    <location>
        <begin position="69"/>
        <end position="79"/>
    </location>
</feature>
<feature type="compositionally biased region" description="Low complexity" evidence="9">
    <location>
        <begin position="1271"/>
        <end position="1284"/>
    </location>
</feature>
<dbReference type="SUPFAM" id="SSF57903">
    <property type="entry name" value="FYVE/PHD zinc finger"/>
    <property type="match status" value="1"/>
</dbReference>
<feature type="region of interest" description="Disordered" evidence="9">
    <location>
        <begin position="1204"/>
        <end position="1481"/>
    </location>
</feature>
<feature type="domain" description="PWWP" evidence="13">
    <location>
        <begin position="1482"/>
        <end position="1554"/>
    </location>
</feature>
<dbReference type="PROSITE" id="PS50016">
    <property type="entry name" value="ZF_PHD_2"/>
    <property type="match status" value="1"/>
</dbReference>
<evidence type="ECO:0000256" key="4">
    <source>
        <dbReference type="ARBA" id="ARBA00022833"/>
    </source>
</evidence>
<dbReference type="SUPFAM" id="SSF63748">
    <property type="entry name" value="Tudor/PWWP/MBT"/>
    <property type="match status" value="1"/>
</dbReference>
<dbReference type="PANTHER" id="PTHR13793:SF107">
    <property type="entry name" value="BROMODOMAIN-CONTAINING PROTEIN HOMOLOG"/>
    <property type="match status" value="1"/>
</dbReference>
<feature type="compositionally biased region" description="Basic and acidic residues" evidence="9">
    <location>
        <begin position="717"/>
        <end position="728"/>
    </location>
</feature>
<feature type="compositionally biased region" description="Basic and acidic residues" evidence="9">
    <location>
        <begin position="1253"/>
        <end position="1266"/>
    </location>
</feature>
<dbReference type="PROSITE" id="PS50014">
    <property type="entry name" value="BROMODOMAIN_2"/>
    <property type="match status" value="1"/>
</dbReference>
<dbReference type="SUPFAM" id="SSF47370">
    <property type="entry name" value="Bromodomain"/>
    <property type="match status" value="1"/>
</dbReference>
<feature type="domain" description="C2H2-type" evidence="12">
    <location>
        <begin position="36"/>
        <end position="66"/>
    </location>
</feature>
<feature type="compositionally biased region" description="Basic and acidic residues" evidence="9">
    <location>
        <begin position="1326"/>
        <end position="1342"/>
    </location>
</feature>
<dbReference type="EMBL" id="JAAAJA010000482">
    <property type="protein sequence ID" value="KAG0253050.1"/>
    <property type="molecule type" value="Genomic_DNA"/>
</dbReference>
<evidence type="ECO:0000259" key="11">
    <source>
        <dbReference type="PROSITE" id="PS50016"/>
    </source>
</evidence>
<dbReference type="InterPro" id="IPR013083">
    <property type="entry name" value="Znf_RING/FYVE/PHD"/>
</dbReference>
<dbReference type="InterPro" id="IPR034732">
    <property type="entry name" value="EPHD"/>
</dbReference>
<feature type="compositionally biased region" description="Basic residues" evidence="9">
    <location>
        <begin position="96"/>
        <end position="107"/>
    </location>
</feature>
<dbReference type="CDD" id="cd15492">
    <property type="entry name" value="PHD_BRPF_JADE_like"/>
    <property type="match status" value="1"/>
</dbReference>
<evidence type="ECO:0000256" key="8">
    <source>
        <dbReference type="PROSITE-ProRule" id="PRU00042"/>
    </source>
</evidence>
<gene>
    <name evidence="15" type="primary">NTO1</name>
    <name evidence="15" type="ORF">BG011_006585</name>
</gene>
<keyword evidence="3 8" id="KW-0863">Zinc-finger</keyword>
<dbReference type="InterPro" id="IPR011011">
    <property type="entry name" value="Znf_FYVE_PHD"/>
</dbReference>
<dbReference type="Proteomes" id="UP000726737">
    <property type="component" value="Unassembled WGS sequence"/>
</dbReference>
<feature type="compositionally biased region" description="Polar residues" evidence="9">
    <location>
        <begin position="1077"/>
        <end position="1095"/>
    </location>
</feature>
<keyword evidence="2" id="KW-0677">Repeat</keyword>
<evidence type="ECO:0000256" key="6">
    <source>
        <dbReference type="ARBA" id="ARBA00023242"/>
    </source>
</evidence>
<feature type="region of interest" description="Disordered" evidence="9">
    <location>
        <begin position="1036"/>
        <end position="1150"/>
    </location>
</feature>
<evidence type="ECO:0000256" key="3">
    <source>
        <dbReference type="ARBA" id="ARBA00022771"/>
    </source>
</evidence>
<evidence type="ECO:0000259" key="10">
    <source>
        <dbReference type="PROSITE" id="PS50014"/>
    </source>
</evidence>
<evidence type="ECO:0000256" key="2">
    <source>
        <dbReference type="ARBA" id="ARBA00022737"/>
    </source>
</evidence>
<dbReference type="Pfam" id="PF13771">
    <property type="entry name" value="zf-HC5HC2H"/>
    <property type="match status" value="1"/>
</dbReference>
<keyword evidence="4" id="KW-0862">Zinc</keyword>
<comment type="caution">
    <text evidence="15">The sequence shown here is derived from an EMBL/GenBank/DDBJ whole genome shotgun (WGS) entry which is preliminary data.</text>
</comment>
<feature type="compositionally biased region" description="Basic and acidic residues" evidence="9">
    <location>
        <begin position="1381"/>
        <end position="1391"/>
    </location>
</feature>
<dbReference type="Gene3D" id="2.30.30.140">
    <property type="match status" value="1"/>
</dbReference>
<dbReference type="GO" id="GO:0006357">
    <property type="term" value="P:regulation of transcription by RNA polymerase II"/>
    <property type="evidence" value="ECO:0007669"/>
    <property type="project" value="TreeGrafter"/>
</dbReference>
<dbReference type="InterPro" id="IPR001487">
    <property type="entry name" value="Bromodomain"/>
</dbReference>
<feature type="compositionally biased region" description="Low complexity" evidence="9">
    <location>
        <begin position="741"/>
        <end position="753"/>
    </location>
</feature>
<feature type="domain" description="PHD-type" evidence="11">
    <location>
        <begin position="541"/>
        <end position="591"/>
    </location>
</feature>
<dbReference type="Pfam" id="PF10513">
    <property type="entry name" value="EPL1"/>
    <property type="match status" value="1"/>
</dbReference>
<evidence type="ECO:0000256" key="1">
    <source>
        <dbReference type="ARBA" id="ARBA00022723"/>
    </source>
</evidence>
<dbReference type="PROSITE" id="PS51805">
    <property type="entry name" value="EPHD"/>
    <property type="match status" value="1"/>
</dbReference>
<evidence type="ECO:0000259" key="13">
    <source>
        <dbReference type="PROSITE" id="PS50812"/>
    </source>
</evidence>
<dbReference type="Gene3D" id="1.20.920.10">
    <property type="entry name" value="Bromodomain-like"/>
    <property type="match status" value="1"/>
</dbReference>
<evidence type="ECO:0000259" key="14">
    <source>
        <dbReference type="PROSITE" id="PS51805"/>
    </source>
</evidence>
<feature type="compositionally biased region" description="Acidic residues" evidence="9">
    <location>
        <begin position="1204"/>
        <end position="1216"/>
    </location>
</feature>
<dbReference type="InterPro" id="IPR050701">
    <property type="entry name" value="Histone_Mod_Regulator"/>
</dbReference>
<keyword evidence="6" id="KW-0539">Nucleus</keyword>
<evidence type="ECO:0000256" key="7">
    <source>
        <dbReference type="PROSITE-ProRule" id="PRU00035"/>
    </source>
</evidence>
<dbReference type="InterPro" id="IPR013087">
    <property type="entry name" value="Znf_C2H2_type"/>
</dbReference>
<dbReference type="Pfam" id="PF00855">
    <property type="entry name" value="PWWP"/>
    <property type="match status" value="1"/>
</dbReference>
<feature type="domain" description="PHD-type" evidence="14">
    <location>
        <begin position="531"/>
        <end position="677"/>
    </location>
</feature>
<keyword evidence="5 7" id="KW-0103">Bromodomain</keyword>
<evidence type="ECO:0000313" key="16">
    <source>
        <dbReference type="Proteomes" id="UP000726737"/>
    </source>
</evidence>
<dbReference type="InterPro" id="IPR019787">
    <property type="entry name" value="Znf_PHD-finger"/>
</dbReference>
<feature type="compositionally biased region" description="Basic and acidic residues" evidence="9">
    <location>
        <begin position="1230"/>
        <end position="1244"/>
    </location>
</feature>
<dbReference type="CDD" id="cd05839">
    <property type="entry name" value="PWWP_BRPF"/>
    <property type="match status" value="1"/>
</dbReference>
<dbReference type="PROSITE" id="PS50157">
    <property type="entry name" value="ZINC_FINGER_C2H2_2"/>
    <property type="match status" value="1"/>
</dbReference>